<proteinExistence type="predicted"/>
<dbReference type="Proteomes" id="UP001162483">
    <property type="component" value="Unassembled WGS sequence"/>
</dbReference>
<organism evidence="1 2">
    <name type="scientific">Staurois parvus</name>
    <dbReference type="NCBI Taxonomy" id="386267"/>
    <lineage>
        <taxon>Eukaryota</taxon>
        <taxon>Metazoa</taxon>
        <taxon>Chordata</taxon>
        <taxon>Craniata</taxon>
        <taxon>Vertebrata</taxon>
        <taxon>Euteleostomi</taxon>
        <taxon>Amphibia</taxon>
        <taxon>Batrachia</taxon>
        <taxon>Anura</taxon>
        <taxon>Neobatrachia</taxon>
        <taxon>Ranoidea</taxon>
        <taxon>Ranidae</taxon>
        <taxon>Staurois</taxon>
    </lineage>
</organism>
<dbReference type="EMBL" id="CATNWA010021473">
    <property type="protein sequence ID" value="CAI9622832.1"/>
    <property type="molecule type" value="Genomic_DNA"/>
</dbReference>
<protein>
    <submittedName>
        <fullName evidence="1">Uncharacterized protein</fullName>
    </submittedName>
</protein>
<evidence type="ECO:0000313" key="2">
    <source>
        <dbReference type="Proteomes" id="UP001162483"/>
    </source>
</evidence>
<gene>
    <name evidence="1" type="ORF">SPARVUS_LOCUS16348394</name>
</gene>
<sequence length="64" mass="7275">IGREGWRTLSGGQWRDWQRGVEDTEWRPVGGLVERGGRYRTEGVTVVKTRDNKGVDELLSGFRG</sequence>
<comment type="caution">
    <text evidence="1">The sequence shown here is derived from an EMBL/GenBank/DDBJ whole genome shotgun (WGS) entry which is preliminary data.</text>
</comment>
<evidence type="ECO:0000313" key="1">
    <source>
        <dbReference type="EMBL" id="CAI9622832.1"/>
    </source>
</evidence>
<feature type="non-terminal residue" evidence="1">
    <location>
        <position position="1"/>
    </location>
</feature>
<keyword evidence="2" id="KW-1185">Reference proteome</keyword>
<name>A0ABN9HPW6_9NEOB</name>
<reference evidence="1" key="1">
    <citation type="submission" date="2023-05" db="EMBL/GenBank/DDBJ databases">
        <authorList>
            <person name="Stuckert A."/>
        </authorList>
    </citation>
    <scope>NUCLEOTIDE SEQUENCE</scope>
</reference>
<accession>A0ABN9HPW6</accession>